<dbReference type="PANTHER" id="PTHR19308:SF39">
    <property type="entry name" value="PHOSPHATIDYLCHOLINE TRANSFER PROTEIN"/>
    <property type="match status" value="1"/>
</dbReference>
<dbReference type="GO" id="GO:0008525">
    <property type="term" value="F:phosphatidylcholine transporter activity"/>
    <property type="evidence" value="ECO:0007669"/>
    <property type="project" value="TreeGrafter"/>
</dbReference>
<dbReference type="PROSITE" id="PS50848">
    <property type="entry name" value="START"/>
    <property type="match status" value="1"/>
</dbReference>
<sequence length="177" mass="20699">QQTGLYAYKTYGDMKTVPPKTAAEVYMDYEYRKEWDSYVKELQLLSKEGETEQLYWQVNFPFPLWNRDYTFVRELRQFDLEDGRHVWVILAKGVDGMKPEEKGVVRVNGYIQSMALTCNGQGGTKAYMKYFDNPGGNIPTWLINWGAKTGVPKFLEQMVNACEKYNIFKTKQIDNKK</sequence>
<keyword evidence="15" id="KW-1185">Reference proteome</keyword>
<comment type="subcellular location">
    <subcellularLocation>
        <location evidence="1">Cytoplasm</location>
    </subcellularLocation>
</comment>
<evidence type="ECO:0000256" key="7">
    <source>
        <dbReference type="ARBA" id="ARBA00023121"/>
    </source>
</evidence>
<gene>
    <name evidence="13" type="ORF">CAPTEDRAFT_116953</name>
</gene>
<reference evidence="13 15" key="2">
    <citation type="journal article" date="2013" name="Nature">
        <title>Insights into bilaterian evolution from three spiralian genomes.</title>
        <authorList>
            <person name="Simakov O."/>
            <person name="Marletaz F."/>
            <person name="Cho S.J."/>
            <person name="Edsinger-Gonzales E."/>
            <person name="Havlak P."/>
            <person name="Hellsten U."/>
            <person name="Kuo D.H."/>
            <person name="Larsson T."/>
            <person name="Lv J."/>
            <person name="Arendt D."/>
            <person name="Savage R."/>
            <person name="Osoegawa K."/>
            <person name="de Jong P."/>
            <person name="Grimwood J."/>
            <person name="Chapman J.A."/>
            <person name="Shapiro H."/>
            <person name="Aerts A."/>
            <person name="Otillar R.P."/>
            <person name="Terry A.Y."/>
            <person name="Boore J.L."/>
            <person name="Grigoriev I.V."/>
            <person name="Lindberg D.R."/>
            <person name="Seaver E.C."/>
            <person name="Weisblat D.A."/>
            <person name="Putnam N.H."/>
            <person name="Rokhsar D.S."/>
        </authorList>
    </citation>
    <scope>NUCLEOTIDE SEQUENCE</scope>
    <source>
        <strain evidence="13 15">I ESC-2004</strain>
    </source>
</reference>
<dbReference type="InterPro" id="IPR051213">
    <property type="entry name" value="START_lipid_transfer"/>
</dbReference>
<dbReference type="GO" id="GO:0005829">
    <property type="term" value="C:cytosol"/>
    <property type="evidence" value="ECO:0007669"/>
    <property type="project" value="UniProtKB-ARBA"/>
</dbReference>
<evidence type="ECO:0000313" key="14">
    <source>
        <dbReference type="EnsemblMetazoa" id="CapteP116953"/>
    </source>
</evidence>
<evidence type="ECO:0000313" key="13">
    <source>
        <dbReference type="EMBL" id="ELU03520.1"/>
    </source>
</evidence>
<keyword evidence="4" id="KW-0597">Phosphoprotein</keyword>
<dbReference type="FunFam" id="3.30.530.20:FF:000017">
    <property type="entry name" value="Phosphatidylcholine transfer protein, putative"/>
    <property type="match status" value="1"/>
</dbReference>
<keyword evidence="7" id="KW-0446">Lipid-binding</keyword>
<dbReference type="InterPro" id="IPR002913">
    <property type="entry name" value="START_lipid-bd_dom"/>
</dbReference>
<evidence type="ECO:0000256" key="9">
    <source>
        <dbReference type="ARBA" id="ARBA00069061"/>
    </source>
</evidence>
<evidence type="ECO:0000256" key="4">
    <source>
        <dbReference type="ARBA" id="ARBA00022553"/>
    </source>
</evidence>
<dbReference type="OMA" id="WIINWAA"/>
<dbReference type="EnsemblMetazoa" id="CapteT116953">
    <property type="protein sequence ID" value="CapteP116953"/>
    <property type="gene ID" value="CapteG116953"/>
</dbReference>
<reference evidence="14" key="3">
    <citation type="submission" date="2015-06" db="UniProtKB">
        <authorList>
            <consortium name="EnsemblMetazoa"/>
        </authorList>
    </citation>
    <scope>IDENTIFICATION</scope>
</reference>
<dbReference type="STRING" id="283909.R7UAY9"/>
<evidence type="ECO:0000256" key="2">
    <source>
        <dbReference type="ARBA" id="ARBA00022448"/>
    </source>
</evidence>
<name>R7UAY9_CAPTE</name>
<evidence type="ECO:0000256" key="5">
    <source>
        <dbReference type="ARBA" id="ARBA00022990"/>
    </source>
</evidence>
<organism evidence="13">
    <name type="scientific">Capitella teleta</name>
    <name type="common">Polychaete worm</name>
    <dbReference type="NCBI Taxonomy" id="283909"/>
    <lineage>
        <taxon>Eukaryota</taxon>
        <taxon>Metazoa</taxon>
        <taxon>Spiralia</taxon>
        <taxon>Lophotrochozoa</taxon>
        <taxon>Annelida</taxon>
        <taxon>Polychaeta</taxon>
        <taxon>Sedentaria</taxon>
        <taxon>Scolecida</taxon>
        <taxon>Capitellidae</taxon>
        <taxon>Capitella</taxon>
    </lineage>
</organism>
<evidence type="ECO:0000256" key="11">
    <source>
        <dbReference type="ARBA" id="ARBA00079049"/>
    </source>
</evidence>
<keyword evidence="3" id="KW-0963">Cytoplasm</keyword>
<feature type="non-terminal residue" evidence="13">
    <location>
        <position position="1"/>
    </location>
</feature>
<dbReference type="PANTHER" id="PTHR19308">
    <property type="entry name" value="PHOSPHATIDYLCHOLINE TRANSFER PROTEIN"/>
    <property type="match status" value="1"/>
</dbReference>
<dbReference type="Proteomes" id="UP000014760">
    <property type="component" value="Unassembled WGS sequence"/>
</dbReference>
<protein>
    <recommendedName>
        <fullName evidence="9">Phosphatidylcholine transfer protein</fullName>
    </recommendedName>
    <alternativeName>
        <fullName evidence="11">START domain-containing protein 2</fullName>
    </alternativeName>
    <alternativeName>
        <fullName evidence="10">StAR-related lipid transfer protein 2</fullName>
    </alternativeName>
</protein>
<feature type="domain" description="START" evidence="12">
    <location>
        <begin position="1"/>
        <end position="167"/>
    </location>
</feature>
<evidence type="ECO:0000313" key="15">
    <source>
        <dbReference type="Proteomes" id="UP000014760"/>
    </source>
</evidence>
<evidence type="ECO:0000256" key="8">
    <source>
        <dbReference type="ARBA" id="ARBA00063535"/>
    </source>
</evidence>
<dbReference type="Pfam" id="PF01852">
    <property type="entry name" value="START"/>
    <property type="match status" value="1"/>
</dbReference>
<accession>R7UAY9</accession>
<evidence type="ECO:0000256" key="10">
    <source>
        <dbReference type="ARBA" id="ARBA00077188"/>
    </source>
</evidence>
<keyword evidence="5" id="KW-0007">Acetylation</keyword>
<dbReference type="SMART" id="SM00234">
    <property type="entry name" value="START"/>
    <property type="match status" value="1"/>
</dbReference>
<dbReference type="EMBL" id="KB303059">
    <property type="protein sequence ID" value="ELU03520.1"/>
    <property type="molecule type" value="Genomic_DNA"/>
</dbReference>
<dbReference type="AlphaFoldDB" id="R7UAY9"/>
<evidence type="ECO:0000259" key="12">
    <source>
        <dbReference type="PROSITE" id="PS50848"/>
    </source>
</evidence>
<dbReference type="SUPFAM" id="SSF55961">
    <property type="entry name" value="Bet v1-like"/>
    <property type="match status" value="1"/>
</dbReference>
<dbReference type="Gene3D" id="3.30.530.20">
    <property type="match status" value="1"/>
</dbReference>
<reference evidence="15" key="1">
    <citation type="submission" date="2012-12" db="EMBL/GenBank/DDBJ databases">
        <authorList>
            <person name="Hellsten U."/>
            <person name="Grimwood J."/>
            <person name="Chapman J.A."/>
            <person name="Shapiro H."/>
            <person name="Aerts A."/>
            <person name="Otillar R.P."/>
            <person name="Terry A.Y."/>
            <person name="Boore J.L."/>
            <person name="Simakov O."/>
            <person name="Marletaz F."/>
            <person name="Cho S.-J."/>
            <person name="Edsinger-Gonzales E."/>
            <person name="Havlak P."/>
            <person name="Kuo D.-H."/>
            <person name="Larsson T."/>
            <person name="Lv J."/>
            <person name="Arendt D."/>
            <person name="Savage R."/>
            <person name="Osoegawa K."/>
            <person name="de Jong P."/>
            <person name="Lindberg D.R."/>
            <person name="Seaver E.C."/>
            <person name="Weisblat D.A."/>
            <person name="Putnam N.H."/>
            <person name="Grigoriev I.V."/>
            <person name="Rokhsar D.S."/>
        </authorList>
    </citation>
    <scope>NUCLEOTIDE SEQUENCE</scope>
    <source>
        <strain evidence="15">I ESC-2004</strain>
    </source>
</reference>
<evidence type="ECO:0000256" key="1">
    <source>
        <dbReference type="ARBA" id="ARBA00004496"/>
    </source>
</evidence>
<dbReference type="OrthoDB" id="1295045at2759"/>
<comment type="subunit">
    <text evidence="8">Interacts with ACOT13/THEM2.</text>
</comment>
<dbReference type="EMBL" id="AMQN01008410">
    <property type="status" value="NOT_ANNOTATED_CDS"/>
    <property type="molecule type" value="Genomic_DNA"/>
</dbReference>
<keyword evidence="6" id="KW-0445">Lipid transport</keyword>
<dbReference type="InterPro" id="IPR023393">
    <property type="entry name" value="START-like_dom_sf"/>
</dbReference>
<keyword evidence="2" id="KW-0813">Transport</keyword>
<dbReference type="GO" id="GO:0031210">
    <property type="term" value="F:phosphatidylcholine binding"/>
    <property type="evidence" value="ECO:0007669"/>
    <property type="project" value="TreeGrafter"/>
</dbReference>
<dbReference type="HOGENOM" id="CLU_042209_1_1_1"/>
<evidence type="ECO:0000256" key="6">
    <source>
        <dbReference type="ARBA" id="ARBA00023055"/>
    </source>
</evidence>
<proteinExistence type="predicted"/>
<evidence type="ECO:0000256" key="3">
    <source>
        <dbReference type="ARBA" id="ARBA00022490"/>
    </source>
</evidence>